<name>A0A3S5CN75_9PLAT</name>
<dbReference type="EMBL" id="CAAALY010248214">
    <property type="protein sequence ID" value="VEL34704.1"/>
    <property type="molecule type" value="Genomic_DNA"/>
</dbReference>
<gene>
    <name evidence="2" type="ORF">PXEA_LOCUS28144</name>
</gene>
<feature type="region of interest" description="Disordered" evidence="1">
    <location>
        <begin position="40"/>
        <end position="60"/>
    </location>
</feature>
<dbReference type="AlphaFoldDB" id="A0A3S5CN75"/>
<organism evidence="2 3">
    <name type="scientific">Protopolystoma xenopodis</name>
    <dbReference type="NCBI Taxonomy" id="117903"/>
    <lineage>
        <taxon>Eukaryota</taxon>
        <taxon>Metazoa</taxon>
        <taxon>Spiralia</taxon>
        <taxon>Lophotrochozoa</taxon>
        <taxon>Platyhelminthes</taxon>
        <taxon>Monogenea</taxon>
        <taxon>Polyopisthocotylea</taxon>
        <taxon>Polystomatidea</taxon>
        <taxon>Polystomatidae</taxon>
        <taxon>Protopolystoma</taxon>
    </lineage>
</organism>
<evidence type="ECO:0000256" key="1">
    <source>
        <dbReference type="SAM" id="MobiDB-lite"/>
    </source>
</evidence>
<accession>A0A3S5CN75</accession>
<dbReference type="Proteomes" id="UP000784294">
    <property type="component" value="Unassembled WGS sequence"/>
</dbReference>
<proteinExistence type="predicted"/>
<keyword evidence="3" id="KW-1185">Reference proteome</keyword>
<evidence type="ECO:0000313" key="3">
    <source>
        <dbReference type="Proteomes" id="UP000784294"/>
    </source>
</evidence>
<comment type="caution">
    <text evidence="2">The sequence shown here is derived from an EMBL/GenBank/DDBJ whole genome shotgun (WGS) entry which is preliminary data.</text>
</comment>
<sequence>MLLRHRAPPPPVQSSTCSFIDSHISLSRLVCQSVSLSVRRSMGVSPSGRPRRPRRSRRSPDLTLLCHFAQRSCPDGLTGRRDRVQPFRPSGQVNRAHLARQLAGPLPSTLLRSPPLPSTPLCSRARPARAVLKRRLRPARNQIVRSPPDRPIDLAPKLFVTATLLFVSVSLSPSPFHSVCLCV</sequence>
<protein>
    <submittedName>
        <fullName evidence="2">Uncharacterized protein</fullName>
    </submittedName>
</protein>
<evidence type="ECO:0000313" key="2">
    <source>
        <dbReference type="EMBL" id="VEL34704.1"/>
    </source>
</evidence>
<reference evidence="2" key="1">
    <citation type="submission" date="2018-11" db="EMBL/GenBank/DDBJ databases">
        <authorList>
            <consortium name="Pathogen Informatics"/>
        </authorList>
    </citation>
    <scope>NUCLEOTIDE SEQUENCE</scope>
</reference>